<keyword evidence="11" id="KW-1185">Reference proteome</keyword>
<dbReference type="InterPro" id="IPR004918">
    <property type="entry name" value="Cdc37"/>
</dbReference>
<keyword evidence="6" id="KW-0175">Coiled coil</keyword>
<evidence type="ECO:0000256" key="1">
    <source>
        <dbReference type="ARBA" id="ARBA00004496"/>
    </source>
</evidence>
<evidence type="ECO:0000256" key="3">
    <source>
        <dbReference type="ARBA" id="ARBA00022490"/>
    </source>
</evidence>
<feature type="domain" description="Cdc37 Hsp90 binding" evidence="8">
    <location>
        <begin position="138"/>
        <end position="300"/>
    </location>
</feature>
<evidence type="ECO:0000259" key="9">
    <source>
        <dbReference type="SMART" id="SM01071"/>
    </source>
</evidence>
<dbReference type="PANTHER" id="PTHR12800:SF4">
    <property type="entry name" value="HSP90 CO-CHAPERONE CDC37"/>
    <property type="match status" value="1"/>
</dbReference>
<dbReference type="InterPro" id="IPR038189">
    <property type="entry name" value="Cdc37_Hsp90-bd_sf"/>
</dbReference>
<evidence type="ECO:0000256" key="4">
    <source>
        <dbReference type="ARBA" id="ARBA00023186"/>
    </source>
</evidence>
<dbReference type="GO" id="GO:0019901">
    <property type="term" value="F:protein kinase binding"/>
    <property type="evidence" value="ECO:0007669"/>
    <property type="project" value="InterPro"/>
</dbReference>
<keyword evidence="3" id="KW-0963">Cytoplasm</keyword>
<evidence type="ECO:0000313" key="11">
    <source>
        <dbReference type="Proteomes" id="UP000597762"/>
    </source>
</evidence>
<keyword evidence="4" id="KW-0143">Chaperone</keyword>
<accession>A0A812C6S4</accession>
<evidence type="ECO:0000256" key="6">
    <source>
        <dbReference type="SAM" id="Coils"/>
    </source>
</evidence>
<dbReference type="InterPro" id="IPR013873">
    <property type="entry name" value="Cdc37_C"/>
</dbReference>
<evidence type="ECO:0000256" key="5">
    <source>
        <dbReference type="ARBA" id="ARBA00031396"/>
    </source>
</evidence>
<dbReference type="Gene3D" id="6.10.140.250">
    <property type="match status" value="1"/>
</dbReference>
<dbReference type="PANTHER" id="PTHR12800">
    <property type="entry name" value="CDC37-RELATED"/>
    <property type="match status" value="1"/>
</dbReference>
<reference evidence="10" key="1">
    <citation type="submission" date="2021-01" db="EMBL/GenBank/DDBJ databases">
        <authorList>
            <person name="Li R."/>
            <person name="Bekaert M."/>
        </authorList>
    </citation>
    <scope>NUCLEOTIDE SEQUENCE</scope>
    <source>
        <strain evidence="10">Farmed</strain>
    </source>
</reference>
<protein>
    <recommendedName>
        <fullName evidence="5">Hsp90 chaperone protein kinase-targeting subunit</fullName>
    </recommendedName>
</protein>
<dbReference type="GO" id="GO:0006457">
    <property type="term" value="P:protein folding"/>
    <property type="evidence" value="ECO:0007669"/>
    <property type="project" value="TreeGrafter"/>
</dbReference>
<comment type="similarity">
    <text evidence="2">Belongs to the CDC37 family.</text>
</comment>
<comment type="caution">
    <text evidence="10">The sequence shown here is derived from an EMBL/GenBank/DDBJ whole genome shotgun (WGS) entry which is preliminary data.</text>
</comment>
<gene>
    <name evidence="10" type="ORF">SPHA_31142</name>
</gene>
<feature type="domain" description="Cdc37 C-terminal" evidence="7">
    <location>
        <begin position="305"/>
        <end position="390"/>
    </location>
</feature>
<evidence type="ECO:0000256" key="2">
    <source>
        <dbReference type="ARBA" id="ARBA00006222"/>
    </source>
</evidence>
<evidence type="ECO:0000313" key="10">
    <source>
        <dbReference type="EMBL" id="CAE1258258.1"/>
    </source>
</evidence>
<feature type="domain" description="Cdc37 N-terminal" evidence="9">
    <location>
        <begin position="25"/>
        <end position="140"/>
    </location>
</feature>
<dbReference type="GO" id="GO:0051082">
    <property type="term" value="F:unfolded protein binding"/>
    <property type="evidence" value="ECO:0007669"/>
    <property type="project" value="TreeGrafter"/>
</dbReference>
<dbReference type="SMART" id="SM01069">
    <property type="entry name" value="CDC37_C"/>
    <property type="match status" value="1"/>
</dbReference>
<dbReference type="Pfam" id="PF08564">
    <property type="entry name" value="CDC37_C"/>
    <property type="match status" value="1"/>
</dbReference>
<dbReference type="InterPro" id="IPR013874">
    <property type="entry name" value="Cdc37_Hsp90-bd"/>
</dbReference>
<feature type="coiled-coil region" evidence="6">
    <location>
        <begin position="268"/>
        <end position="303"/>
    </location>
</feature>
<evidence type="ECO:0000259" key="7">
    <source>
        <dbReference type="SMART" id="SM01069"/>
    </source>
</evidence>
<comment type="subcellular location">
    <subcellularLocation>
        <location evidence="1">Cytoplasm</location>
    </subcellularLocation>
</comment>
<dbReference type="SUPFAM" id="SSF101391">
    <property type="entry name" value="Hsp90 co-chaperone CDC37"/>
    <property type="match status" value="1"/>
</dbReference>
<dbReference type="EMBL" id="CAHIKZ030001268">
    <property type="protein sequence ID" value="CAE1258258.1"/>
    <property type="molecule type" value="Genomic_DNA"/>
</dbReference>
<dbReference type="OrthoDB" id="440202at2759"/>
<dbReference type="GO" id="GO:0005737">
    <property type="term" value="C:cytoplasm"/>
    <property type="evidence" value="ECO:0007669"/>
    <property type="project" value="UniProtKB-SubCell"/>
</dbReference>
<organism evidence="10 11">
    <name type="scientific">Acanthosepion pharaonis</name>
    <name type="common">Pharaoh cuttlefish</name>
    <name type="synonym">Sepia pharaonis</name>
    <dbReference type="NCBI Taxonomy" id="158019"/>
    <lineage>
        <taxon>Eukaryota</taxon>
        <taxon>Metazoa</taxon>
        <taxon>Spiralia</taxon>
        <taxon>Lophotrochozoa</taxon>
        <taxon>Mollusca</taxon>
        <taxon>Cephalopoda</taxon>
        <taxon>Coleoidea</taxon>
        <taxon>Decapodiformes</taxon>
        <taxon>Sepiida</taxon>
        <taxon>Sepiina</taxon>
        <taxon>Sepiidae</taxon>
        <taxon>Acanthosepion</taxon>
    </lineage>
</organism>
<proteinExistence type="inferred from homology"/>
<dbReference type="SMART" id="SM01070">
    <property type="entry name" value="CDC37_M"/>
    <property type="match status" value="1"/>
</dbReference>
<dbReference type="SMART" id="SM01071">
    <property type="entry name" value="CDC37_N"/>
    <property type="match status" value="1"/>
</dbReference>
<dbReference type="InterPro" id="IPR013855">
    <property type="entry name" value="Cdc37_N_dom"/>
</dbReference>
<sequence>MNIDHLYISFVFQNDKALIFFIFPLKISDDEDDTHPNIDTASLFRWRHQARIEKMEKAEKDKKQFEEELMKLELEKQHLEERLKDADNVPTEEMEELQLKKHELEDQEKKFREKEEMLKKEEKLRPWNVDTLCKEKESKTLINPSKPLVEEEISEEDKGIRQEQFNKKYRKELRHFGMLKKSEDSKEFLRENSNLVCEETANYLVMWCIDLELEGKETLMEHVAYQTIVMQFILELSKHMKKDPRDCVQAFFNRMSSCESLADRQQYMTSFNEELDAFKNRVRALAKKRLDEAKRQIEEEERQKRLGPGGLDPVEVFEQLPKDLQECFETKDIQKLTETIKKMDPKEAEHYMKMCVDSGLWVPDANKNAEPADDVYEKIEEKISVEESNK</sequence>
<dbReference type="AlphaFoldDB" id="A0A812C6S4"/>
<dbReference type="GO" id="GO:0031072">
    <property type="term" value="F:heat shock protein binding"/>
    <property type="evidence" value="ECO:0007669"/>
    <property type="project" value="TreeGrafter"/>
</dbReference>
<dbReference type="Gene3D" id="1.20.58.610">
    <property type="entry name" value="Cdc37, Hsp90 binding domain"/>
    <property type="match status" value="1"/>
</dbReference>
<dbReference type="FunFam" id="1.20.58.610:FF:000001">
    <property type="entry name" value="Hsp90 co-chaperone Cdc37-like 1"/>
    <property type="match status" value="1"/>
</dbReference>
<dbReference type="GO" id="GO:0050821">
    <property type="term" value="P:protein stabilization"/>
    <property type="evidence" value="ECO:0007669"/>
    <property type="project" value="TreeGrafter"/>
</dbReference>
<feature type="coiled-coil region" evidence="6">
    <location>
        <begin position="48"/>
        <end position="124"/>
    </location>
</feature>
<dbReference type="Proteomes" id="UP000597762">
    <property type="component" value="Unassembled WGS sequence"/>
</dbReference>
<dbReference type="Pfam" id="PF08565">
    <property type="entry name" value="CDC37_M"/>
    <property type="match status" value="1"/>
</dbReference>
<evidence type="ECO:0000259" key="8">
    <source>
        <dbReference type="SMART" id="SM01070"/>
    </source>
</evidence>
<name>A0A812C6S4_ACAPH</name>
<dbReference type="GO" id="GO:0051087">
    <property type="term" value="F:protein-folding chaperone binding"/>
    <property type="evidence" value="ECO:0007669"/>
    <property type="project" value="TreeGrafter"/>
</dbReference>